<accession>A0ABZ2NR48</accession>
<evidence type="ECO:0008006" key="4">
    <source>
        <dbReference type="Google" id="ProtNLM"/>
    </source>
</evidence>
<reference evidence="2" key="1">
    <citation type="journal article" date="2021" name="Int. J. Syst. Evol. Microbiol.">
        <title>Bradyrhizobium septentrionale sp. nov. (sv. septentrionale) and Bradyrhizobium quebecense sp. nov. (sv. septentrionale) associated with legumes native to Canada possess rearranged symbiosis genes and numerous insertion sequences.</title>
        <authorList>
            <person name="Bromfield E.S.P."/>
            <person name="Cloutier S."/>
        </authorList>
    </citation>
    <scope>NUCLEOTIDE SEQUENCE</scope>
    <source>
        <strain evidence="2">5S5</strain>
    </source>
</reference>
<organism evidence="2 3">
    <name type="scientific">Bradyrhizobium septentrionale</name>
    <dbReference type="NCBI Taxonomy" id="1404411"/>
    <lineage>
        <taxon>Bacteria</taxon>
        <taxon>Pseudomonadati</taxon>
        <taxon>Pseudomonadota</taxon>
        <taxon>Alphaproteobacteria</taxon>
        <taxon>Hyphomicrobiales</taxon>
        <taxon>Nitrobacteraceae</taxon>
        <taxon>Bradyrhizobium</taxon>
    </lineage>
</organism>
<keyword evidence="1" id="KW-0812">Transmembrane</keyword>
<proteinExistence type="predicted"/>
<dbReference type="Proteomes" id="UP001432046">
    <property type="component" value="Chromosome"/>
</dbReference>
<dbReference type="RefSeq" id="WP_338833489.1">
    <property type="nucleotide sequence ID" value="NZ_CP147711.1"/>
</dbReference>
<evidence type="ECO:0000313" key="3">
    <source>
        <dbReference type="Proteomes" id="UP001432046"/>
    </source>
</evidence>
<protein>
    <recommendedName>
        <fullName evidence="4">Pilus assembly protein</fullName>
    </recommendedName>
</protein>
<gene>
    <name evidence="2" type="ORF">WDK88_28625</name>
</gene>
<evidence type="ECO:0000256" key="1">
    <source>
        <dbReference type="SAM" id="Phobius"/>
    </source>
</evidence>
<keyword evidence="1" id="KW-1133">Transmembrane helix</keyword>
<dbReference type="EMBL" id="CP147711">
    <property type="protein sequence ID" value="WXC77387.1"/>
    <property type="molecule type" value="Genomic_DNA"/>
</dbReference>
<reference evidence="2" key="2">
    <citation type="submission" date="2024-03" db="EMBL/GenBank/DDBJ databases">
        <authorList>
            <person name="Bromfield E.S.P."/>
            <person name="Cloutier S."/>
        </authorList>
    </citation>
    <scope>NUCLEOTIDE SEQUENCE</scope>
    <source>
        <strain evidence="2">5S5</strain>
    </source>
</reference>
<keyword evidence="3" id="KW-1185">Reference proteome</keyword>
<keyword evidence="1" id="KW-0472">Membrane</keyword>
<feature type="transmembrane region" description="Helical" evidence="1">
    <location>
        <begin position="39"/>
        <end position="63"/>
    </location>
</feature>
<evidence type="ECO:0000313" key="2">
    <source>
        <dbReference type="EMBL" id="WXC77387.1"/>
    </source>
</evidence>
<name>A0ABZ2NR48_9BRAD</name>
<sequence length="166" mass="18044">MRTGARSEVTPEAPVSAKLRPCRGLIADQRGAVALEVPAVWLLLMFVVLLPLADIAVAAFQYISARQALRSYGHYLQYNPPPDVTNLSQGNWLTTAQTKAAFDSRYSISSPQVLCNNASCTDPTVTPKSYSYSTTITITPIVLKSVLCGTGANGCTFTLFYSERFQ</sequence>